<dbReference type="InterPro" id="IPR037523">
    <property type="entry name" value="VOC_core"/>
</dbReference>
<gene>
    <name evidence="3" type="ORF">RSO01_52370</name>
</gene>
<protein>
    <submittedName>
        <fullName evidence="3">Glyoxalase</fullName>
    </submittedName>
</protein>
<dbReference type="AlphaFoldDB" id="A0A512NGK2"/>
<dbReference type="InterPro" id="IPR029068">
    <property type="entry name" value="Glyas_Bleomycin-R_OHBP_Dase"/>
</dbReference>
<dbReference type="RefSeq" id="WP_147152962.1">
    <property type="nucleotide sequence ID" value="NZ_BKAJ01000093.1"/>
</dbReference>
<evidence type="ECO:0000313" key="3">
    <source>
        <dbReference type="EMBL" id="GEP58071.1"/>
    </source>
</evidence>
<organism evidence="3 4">
    <name type="scientific">Reyranella soli</name>
    <dbReference type="NCBI Taxonomy" id="1230389"/>
    <lineage>
        <taxon>Bacteria</taxon>
        <taxon>Pseudomonadati</taxon>
        <taxon>Pseudomonadota</taxon>
        <taxon>Alphaproteobacteria</taxon>
        <taxon>Hyphomicrobiales</taxon>
        <taxon>Reyranellaceae</taxon>
        <taxon>Reyranella</taxon>
    </lineage>
</organism>
<keyword evidence="1" id="KW-0479">Metal-binding</keyword>
<evidence type="ECO:0000259" key="2">
    <source>
        <dbReference type="PROSITE" id="PS51819"/>
    </source>
</evidence>
<dbReference type="InterPro" id="IPR051785">
    <property type="entry name" value="MMCE/EMCE_epimerase"/>
</dbReference>
<comment type="caution">
    <text evidence="3">The sequence shown here is derived from an EMBL/GenBank/DDBJ whole genome shotgun (WGS) entry which is preliminary data.</text>
</comment>
<dbReference type="SUPFAM" id="SSF54593">
    <property type="entry name" value="Glyoxalase/Bleomycin resistance protein/Dihydroxybiphenyl dioxygenase"/>
    <property type="match status" value="1"/>
</dbReference>
<dbReference type="PANTHER" id="PTHR43048:SF3">
    <property type="entry name" value="METHYLMALONYL-COA EPIMERASE, MITOCHONDRIAL"/>
    <property type="match status" value="1"/>
</dbReference>
<dbReference type="Pfam" id="PF00903">
    <property type="entry name" value="Glyoxalase"/>
    <property type="match status" value="1"/>
</dbReference>
<sequence length="237" mass="25187">MITFLDHVAVSGSASSYETLLGRRAANGRLQTGNIGIVFGAAAEALSSMVFATSALDTAARLLERRAVPSERSDDQLVLSPEATHGVPIALIEGAQPPAPSAPTLDEAAAISSLDHIVVRTPNPERAIAFYAGRLGLDLRLDRSNPEWGSRLLFFRCGDLVVEIAHDLKKGVSDGPDHLWGLSWRASDIANVNARLKSAGVDVSPVRTGRRPGTEVFSVNSHTEGVPTIVIGGLKHW</sequence>
<proteinExistence type="predicted"/>
<dbReference type="EMBL" id="BKAJ01000093">
    <property type="protein sequence ID" value="GEP58071.1"/>
    <property type="molecule type" value="Genomic_DNA"/>
</dbReference>
<dbReference type="OrthoDB" id="4373689at2"/>
<dbReference type="PANTHER" id="PTHR43048">
    <property type="entry name" value="METHYLMALONYL-COA EPIMERASE"/>
    <property type="match status" value="1"/>
</dbReference>
<dbReference type="GO" id="GO:0046491">
    <property type="term" value="P:L-methylmalonyl-CoA metabolic process"/>
    <property type="evidence" value="ECO:0007669"/>
    <property type="project" value="TreeGrafter"/>
</dbReference>
<feature type="domain" description="VOC" evidence="2">
    <location>
        <begin position="113"/>
        <end position="233"/>
    </location>
</feature>
<dbReference type="InterPro" id="IPR004360">
    <property type="entry name" value="Glyas_Fos-R_dOase_dom"/>
</dbReference>
<name>A0A512NGK2_9HYPH</name>
<evidence type="ECO:0000256" key="1">
    <source>
        <dbReference type="ARBA" id="ARBA00022723"/>
    </source>
</evidence>
<keyword evidence="4" id="KW-1185">Reference proteome</keyword>
<reference evidence="3 4" key="1">
    <citation type="submission" date="2019-07" db="EMBL/GenBank/DDBJ databases">
        <title>Whole genome shotgun sequence of Reyranella soli NBRC 108950.</title>
        <authorList>
            <person name="Hosoyama A."/>
            <person name="Uohara A."/>
            <person name="Ohji S."/>
            <person name="Ichikawa N."/>
        </authorList>
    </citation>
    <scope>NUCLEOTIDE SEQUENCE [LARGE SCALE GENOMIC DNA]</scope>
    <source>
        <strain evidence="3 4">NBRC 108950</strain>
    </source>
</reference>
<evidence type="ECO:0000313" key="4">
    <source>
        <dbReference type="Proteomes" id="UP000321058"/>
    </source>
</evidence>
<dbReference type="Proteomes" id="UP000321058">
    <property type="component" value="Unassembled WGS sequence"/>
</dbReference>
<dbReference type="GO" id="GO:0004493">
    <property type="term" value="F:methylmalonyl-CoA epimerase activity"/>
    <property type="evidence" value="ECO:0007669"/>
    <property type="project" value="TreeGrafter"/>
</dbReference>
<dbReference type="PROSITE" id="PS51819">
    <property type="entry name" value="VOC"/>
    <property type="match status" value="1"/>
</dbReference>
<dbReference type="Gene3D" id="3.10.180.10">
    <property type="entry name" value="2,3-Dihydroxybiphenyl 1,2-Dioxygenase, domain 1"/>
    <property type="match status" value="1"/>
</dbReference>
<accession>A0A512NGK2</accession>
<dbReference type="GO" id="GO:0046872">
    <property type="term" value="F:metal ion binding"/>
    <property type="evidence" value="ECO:0007669"/>
    <property type="project" value="UniProtKB-KW"/>
</dbReference>